<evidence type="ECO:0000256" key="2">
    <source>
        <dbReference type="ARBA" id="ARBA00022475"/>
    </source>
</evidence>
<feature type="transmembrane region" description="Helical" evidence="8">
    <location>
        <begin position="352"/>
        <end position="374"/>
    </location>
</feature>
<evidence type="ECO:0000256" key="1">
    <source>
        <dbReference type="ARBA" id="ARBA00004651"/>
    </source>
</evidence>
<feature type="transmembrane region" description="Helical" evidence="8">
    <location>
        <begin position="163"/>
        <end position="179"/>
    </location>
</feature>
<feature type="transmembrane region" description="Helical" evidence="8">
    <location>
        <begin position="258"/>
        <end position="283"/>
    </location>
</feature>
<gene>
    <name evidence="10" type="ORF">JEM65_18055</name>
</gene>
<feature type="transmembrane region" description="Helical" evidence="8">
    <location>
        <begin position="380"/>
        <end position="403"/>
    </location>
</feature>
<dbReference type="InterPro" id="IPR050297">
    <property type="entry name" value="LipidA_mod_glycosyltrf_83"/>
</dbReference>
<keyword evidence="3" id="KW-0328">Glycosyltransferase</keyword>
<dbReference type="RefSeq" id="WP_199602707.1">
    <property type="nucleotide sequence ID" value="NZ_JAEHJZ010000049.1"/>
</dbReference>
<evidence type="ECO:0000256" key="8">
    <source>
        <dbReference type="SAM" id="Phobius"/>
    </source>
</evidence>
<dbReference type="InterPro" id="IPR038731">
    <property type="entry name" value="RgtA/B/C-like"/>
</dbReference>
<dbReference type="GO" id="GO:0010041">
    <property type="term" value="P:response to iron(III) ion"/>
    <property type="evidence" value="ECO:0007669"/>
    <property type="project" value="TreeGrafter"/>
</dbReference>
<feature type="transmembrane region" description="Helical" evidence="8">
    <location>
        <begin position="317"/>
        <end position="340"/>
    </location>
</feature>
<keyword evidence="6 8" id="KW-1133">Transmembrane helix</keyword>
<dbReference type="GO" id="GO:0005886">
    <property type="term" value="C:plasma membrane"/>
    <property type="evidence" value="ECO:0007669"/>
    <property type="project" value="UniProtKB-SubCell"/>
</dbReference>
<proteinExistence type="predicted"/>
<dbReference type="Pfam" id="PF13231">
    <property type="entry name" value="PMT_2"/>
    <property type="match status" value="1"/>
</dbReference>
<feature type="transmembrane region" description="Helical" evidence="8">
    <location>
        <begin position="9"/>
        <end position="29"/>
    </location>
</feature>
<dbReference type="AlphaFoldDB" id="A0A934KX82"/>
<keyword evidence="2" id="KW-1003">Cell membrane</keyword>
<evidence type="ECO:0000259" key="9">
    <source>
        <dbReference type="Pfam" id="PF13231"/>
    </source>
</evidence>
<dbReference type="PANTHER" id="PTHR33908">
    <property type="entry name" value="MANNOSYLTRANSFERASE YKCB-RELATED"/>
    <property type="match status" value="1"/>
</dbReference>
<keyword evidence="4" id="KW-0808">Transferase</keyword>
<evidence type="ECO:0000256" key="3">
    <source>
        <dbReference type="ARBA" id="ARBA00022676"/>
    </source>
</evidence>
<feature type="transmembrane region" description="Helical" evidence="8">
    <location>
        <begin position="139"/>
        <end position="156"/>
    </location>
</feature>
<feature type="transmembrane region" description="Helical" evidence="8">
    <location>
        <begin position="410"/>
        <end position="434"/>
    </location>
</feature>
<dbReference type="GO" id="GO:0016763">
    <property type="term" value="F:pentosyltransferase activity"/>
    <property type="evidence" value="ECO:0007669"/>
    <property type="project" value="TreeGrafter"/>
</dbReference>
<evidence type="ECO:0000313" key="10">
    <source>
        <dbReference type="EMBL" id="MBJ7882543.1"/>
    </source>
</evidence>
<accession>A0A934KX82</accession>
<reference evidence="10 11" key="1">
    <citation type="submission" date="2020-09" db="EMBL/GenBank/DDBJ databases">
        <title>Draft genome of Gelidibacter salicanalis PAMC21136.</title>
        <authorList>
            <person name="Park H."/>
        </authorList>
    </citation>
    <scope>NUCLEOTIDE SEQUENCE [LARGE SCALE GENOMIC DNA]</scope>
    <source>
        <strain evidence="10 11">PAMC21136</strain>
    </source>
</reference>
<comment type="caution">
    <text evidence="10">The sequence shown here is derived from an EMBL/GenBank/DDBJ whole genome shotgun (WGS) entry which is preliminary data.</text>
</comment>
<evidence type="ECO:0000313" key="11">
    <source>
        <dbReference type="Proteomes" id="UP000662373"/>
    </source>
</evidence>
<evidence type="ECO:0000256" key="5">
    <source>
        <dbReference type="ARBA" id="ARBA00022692"/>
    </source>
</evidence>
<dbReference type="Proteomes" id="UP000662373">
    <property type="component" value="Unassembled WGS sequence"/>
</dbReference>
<feature type="domain" description="Glycosyltransferase RgtA/B/C/D-like" evidence="9">
    <location>
        <begin position="63"/>
        <end position="225"/>
    </location>
</feature>
<protein>
    <submittedName>
        <fullName evidence="10">Glycosyltransferase family 39 protein</fullName>
    </submittedName>
</protein>
<keyword evidence="5 8" id="KW-0812">Transmembrane</keyword>
<dbReference type="EMBL" id="JAEHJZ010000049">
    <property type="protein sequence ID" value="MBJ7882543.1"/>
    <property type="molecule type" value="Genomic_DNA"/>
</dbReference>
<comment type="subcellular location">
    <subcellularLocation>
        <location evidence="1">Cell membrane</location>
        <topology evidence="1">Multi-pass membrane protein</topology>
    </subcellularLocation>
</comment>
<dbReference type="PANTHER" id="PTHR33908:SF3">
    <property type="entry name" value="UNDECAPRENYL PHOSPHATE-ALPHA-4-AMINO-4-DEOXY-L-ARABINOSE ARABINOSYL TRANSFERASE"/>
    <property type="match status" value="1"/>
</dbReference>
<feature type="transmembrane region" description="Helical" evidence="8">
    <location>
        <begin position="113"/>
        <end position="133"/>
    </location>
</feature>
<sequence length="543" mass="63105">MRNTIEKYPYLTITVLWLFVYLSHLGLLYPNIMEARNFITAREMLTDGNWLLTTMDGLPRYEKPPLPTWIAAIFGSVFGIENIAALRFPSALITLILLFMFFRLSRKLTQNKLYALISTLILGTSFFIIFAGRNGTWDIFTHSFMLCGIYYLFQFFQNQYKSYTYSLLAGLFIGLSFMSKGPVSHYALLLPFLISYGIVYKFDSFKKQWLPLFIMLIIVGFISSWWAYYIYVNDVADATRIAEKESSRWLGYEVKPFYYYWSFFTQSGVWTIPAFVSLIYPYLKKRVTHLKPYRFALLWTISSVILLSLIPTKKSRYLLPVLIPLALTVGFYSEYLFTAFKTKISKWEKLPVYFNYGLIGTIGVIFPLGAYLYFGEKLEGYYLWYGLLSLALFAIGVFLWIHLLKRNFPFVFYGTVAFIMFVINLGFPLVNAILGNPSYNAISKLSDSPIPVYVLDGLAPELVWNYGKVSVRKTKDELLSEDLEDTFGVLTYSAEMKTELSFLNNNYLVKYKETFDLNPVDSTKRGYKNRLKADYYIVTKQEK</sequence>
<feature type="transmembrane region" description="Helical" evidence="8">
    <location>
        <begin position="209"/>
        <end position="231"/>
    </location>
</feature>
<evidence type="ECO:0000256" key="4">
    <source>
        <dbReference type="ARBA" id="ARBA00022679"/>
    </source>
</evidence>
<feature type="transmembrane region" description="Helical" evidence="8">
    <location>
        <begin position="68"/>
        <end position="101"/>
    </location>
</feature>
<name>A0A934KX82_9FLAO</name>
<keyword evidence="11" id="KW-1185">Reference proteome</keyword>
<evidence type="ECO:0000256" key="6">
    <source>
        <dbReference type="ARBA" id="ARBA00022989"/>
    </source>
</evidence>
<evidence type="ECO:0000256" key="7">
    <source>
        <dbReference type="ARBA" id="ARBA00023136"/>
    </source>
</evidence>
<keyword evidence="7 8" id="KW-0472">Membrane</keyword>
<feature type="transmembrane region" description="Helical" evidence="8">
    <location>
        <begin position="295"/>
        <end position="311"/>
    </location>
</feature>
<dbReference type="GO" id="GO:0009103">
    <property type="term" value="P:lipopolysaccharide biosynthetic process"/>
    <property type="evidence" value="ECO:0007669"/>
    <property type="project" value="UniProtKB-ARBA"/>
</dbReference>
<organism evidence="10 11">
    <name type="scientific">Gelidibacter salicanalis</name>
    <dbReference type="NCBI Taxonomy" id="291193"/>
    <lineage>
        <taxon>Bacteria</taxon>
        <taxon>Pseudomonadati</taxon>
        <taxon>Bacteroidota</taxon>
        <taxon>Flavobacteriia</taxon>
        <taxon>Flavobacteriales</taxon>
        <taxon>Flavobacteriaceae</taxon>
        <taxon>Gelidibacter</taxon>
    </lineage>
</organism>